<accession>A0ACC1L989</accession>
<reference evidence="1" key="1">
    <citation type="submission" date="2022-07" db="EMBL/GenBank/DDBJ databases">
        <title>Phylogenomic reconstructions and comparative analyses of Kickxellomycotina fungi.</title>
        <authorList>
            <person name="Reynolds N.K."/>
            <person name="Stajich J.E."/>
            <person name="Barry K."/>
            <person name="Grigoriev I.V."/>
            <person name="Crous P."/>
            <person name="Smith M.E."/>
        </authorList>
    </citation>
    <scope>NUCLEOTIDE SEQUENCE</scope>
    <source>
        <strain evidence="1">CBS 102833</strain>
    </source>
</reference>
<comment type="caution">
    <text evidence="1">The sequence shown here is derived from an EMBL/GenBank/DDBJ whole genome shotgun (WGS) entry which is preliminary data.</text>
</comment>
<feature type="non-terminal residue" evidence="1">
    <location>
        <position position="339"/>
    </location>
</feature>
<dbReference type="EMBL" id="JANBUP010001715">
    <property type="protein sequence ID" value="KAJ2803973.1"/>
    <property type="molecule type" value="Genomic_DNA"/>
</dbReference>
<evidence type="ECO:0000313" key="2">
    <source>
        <dbReference type="Proteomes" id="UP001140096"/>
    </source>
</evidence>
<evidence type="ECO:0000313" key="1">
    <source>
        <dbReference type="EMBL" id="KAJ2803973.1"/>
    </source>
</evidence>
<dbReference type="Proteomes" id="UP001140096">
    <property type="component" value="Unassembled WGS sequence"/>
</dbReference>
<name>A0ACC1L989_9FUNG</name>
<keyword evidence="2" id="KW-1185">Reference proteome</keyword>
<gene>
    <name evidence="1" type="ORF">H4S07_004338</name>
</gene>
<protein>
    <submittedName>
        <fullName evidence="1">Uncharacterized protein</fullName>
    </submittedName>
</protein>
<proteinExistence type="predicted"/>
<sequence length="339" mass="38733">MRIAPTSYEGSAPLSYWVSNFRSTSFPTHLYAREVYFHLDFLDICRGTAMEVLTHKPFSEYTFPKAWSLVVSLLPKSTMLHPADTRITPPIIESNIREFVRHIKKVAPHIRKVLISVASRPVHMPQIHDMRLGSLVKQLSQIADDLAYKIYCVPMRLDLQPMGLTYLMYADMDMKKEGSHLVPQIARRSASTLQFLHMQLFELEDISPLIQSPDGSYVQYPCLHTLKLCSAEYYFSPAQLPVHPDAVPFPRLRHLNIGLDYCFGDDTPFRGNADGLEYLDLNLGPKVIEMLRTHNVFTPHSHPKLHWVRLGQVTVAKQDLFDTDAAYVRYILSIGPNAP</sequence>
<organism evidence="1 2">
    <name type="scientific">Coemansia furcata</name>
    <dbReference type="NCBI Taxonomy" id="417177"/>
    <lineage>
        <taxon>Eukaryota</taxon>
        <taxon>Fungi</taxon>
        <taxon>Fungi incertae sedis</taxon>
        <taxon>Zoopagomycota</taxon>
        <taxon>Kickxellomycotina</taxon>
        <taxon>Kickxellomycetes</taxon>
        <taxon>Kickxellales</taxon>
        <taxon>Kickxellaceae</taxon>
        <taxon>Coemansia</taxon>
    </lineage>
</organism>